<evidence type="ECO:0000256" key="1">
    <source>
        <dbReference type="ARBA" id="ARBA00004141"/>
    </source>
</evidence>
<dbReference type="RefSeq" id="WP_226953695.1">
    <property type="nucleotide sequence ID" value="NZ_JACDXW010000002.1"/>
</dbReference>
<keyword evidence="5 6" id="KW-0472">Membrane</keyword>
<evidence type="ECO:0000259" key="7">
    <source>
        <dbReference type="Pfam" id="PF00892"/>
    </source>
</evidence>
<keyword evidence="4 6" id="KW-1133">Transmembrane helix</keyword>
<evidence type="ECO:0000313" key="9">
    <source>
        <dbReference type="Proteomes" id="UP000776983"/>
    </source>
</evidence>
<gene>
    <name evidence="8" type="ORF">H0484_06370</name>
</gene>
<dbReference type="InterPro" id="IPR037185">
    <property type="entry name" value="EmrE-like"/>
</dbReference>
<feature type="transmembrane region" description="Helical" evidence="6">
    <location>
        <begin position="36"/>
        <end position="59"/>
    </location>
</feature>
<accession>A0ABS8CBG4</accession>
<dbReference type="SUPFAM" id="SSF103481">
    <property type="entry name" value="Multidrug resistance efflux transporter EmrE"/>
    <property type="match status" value="2"/>
</dbReference>
<keyword evidence="9" id="KW-1185">Reference proteome</keyword>
<evidence type="ECO:0000256" key="6">
    <source>
        <dbReference type="SAM" id="Phobius"/>
    </source>
</evidence>
<dbReference type="Proteomes" id="UP000776983">
    <property type="component" value="Unassembled WGS sequence"/>
</dbReference>
<feature type="transmembrane region" description="Helical" evidence="6">
    <location>
        <begin position="12"/>
        <end position="30"/>
    </location>
</feature>
<dbReference type="InterPro" id="IPR050638">
    <property type="entry name" value="AA-Vitamin_Transporters"/>
</dbReference>
<comment type="caution">
    <text evidence="8">The sequence shown here is derived from an EMBL/GenBank/DDBJ whole genome shotgun (WGS) entry which is preliminary data.</text>
</comment>
<feature type="transmembrane region" description="Helical" evidence="6">
    <location>
        <begin position="123"/>
        <end position="141"/>
    </location>
</feature>
<dbReference type="InterPro" id="IPR000620">
    <property type="entry name" value="EamA_dom"/>
</dbReference>
<comment type="similarity">
    <text evidence="2">Belongs to the EamA transporter family.</text>
</comment>
<sequence>MNSETKSVLPTYAALIMIWALTPLAIVWSVSEIPRLWSLALRFFMALPLVLLIVAVLRVKVPLTINALHSYLAGSFSLIVSQTFTYLATSYLSSGMIALMFGFAPIIAGLIAFGLYRQRLSGNQWLGMGVAICGLYTISVAGEETHISITGLLLMLGALLTYATSIFWVKHINARVSPIAQAAGSITVSTLMALCMVPFIWSDVPQALPGPRSMLAIGYLVVGASIVAMFCYFKLVQKVSATTLSLATVLTPMLAICFGIVLNDEPFRINILIGSALVIGGLGMYFYRDLRNLRAGQLRD</sequence>
<dbReference type="PANTHER" id="PTHR32322">
    <property type="entry name" value="INNER MEMBRANE TRANSPORTER"/>
    <property type="match status" value="1"/>
</dbReference>
<dbReference type="PANTHER" id="PTHR32322:SF2">
    <property type="entry name" value="EAMA DOMAIN-CONTAINING PROTEIN"/>
    <property type="match status" value="1"/>
</dbReference>
<feature type="transmembrane region" description="Helical" evidence="6">
    <location>
        <begin position="267"/>
        <end position="287"/>
    </location>
</feature>
<dbReference type="Pfam" id="PF00892">
    <property type="entry name" value="EamA"/>
    <property type="match status" value="2"/>
</dbReference>
<feature type="transmembrane region" description="Helical" evidence="6">
    <location>
        <begin position="95"/>
        <end position="116"/>
    </location>
</feature>
<feature type="domain" description="EamA" evidence="7">
    <location>
        <begin position="16"/>
        <end position="139"/>
    </location>
</feature>
<feature type="transmembrane region" description="Helical" evidence="6">
    <location>
        <begin position="181"/>
        <end position="201"/>
    </location>
</feature>
<evidence type="ECO:0000313" key="8">
    <source>
        <dbReference type="EMBL" id="MCB5363376.1"/>
    </source>
</evidence>
<organism evidence="8 9">
    <name type="scientific">Mesopusillimonas faecipullorum</name>
    <dbReference type="NCBI Taxonomy" id="2755040"/>
    <lineage>
        <taxon>Bacteria</taxon>
        <taxon>Pseudomonadati</taxon>
        <taxon>Pseudomonadota</taxon>
        <taxon>Betaproteobacteria</taxon>
        <taxon>Burkholderiales</taxon>
        <taxon>Alcaligenaceae</taxon>
        <taxon>Mesopusillimonas</taxon>
    </lineage>
</organism>
<comment type="subcellular location">
    <subcellularLocation>
        <location evidence="1">Membrane</location>
        <topology evidence="1">Multi-pass membrane protein</topology>
    </subcellularLocation>
</comment>
<evidence type="ECO:0000256" key="5">
    <source>
        <dbReference type="ARBA" id="ARBA00023136"/>
    </source>
</evidence>
<protein>
    <submittedName>
        <fullName evidence="8">EamA family transporter</fullName>
    </submittedName>
</protein>
<dbReference type="EMBL" id="JACDXW010000002">
    <property type="protein sequence ID" value="MCB5363376.1"/>
    <property type="molecule type" value="Genomic_DNA"/>
</dbReference>
<feature type="transmembrane region" description="Helical" evidence="6">
    <location>
        <begin position="240"/>
        <end position="261"/>
    </location>
</feature>
<keyword evidence="3 6" id="KW-0812">Transmembrane</keyword>
<evidence type="ECO:0000256" key="2">
    <source>
        <dbReference type="ARBA" id="ARBA00007362"/>
    </source>
</evidence>
<feature type="transmembrane region" description="Helical" evidence="6">
    <location>
        <begin position="147"/>
        <end position="169"/>
    </location>
</feature>
<name>A0ABS8CBG4_9BURK</name>
<feature type="transmembrane region" description="Helical" evidence="6">
    <location>
        <begin position="213"/>
        <end position="233"/>
    </location>
</feature>
<evidence type="ECO:0000256" key="3">
    <source>
        <dbReference type="ARBA" id="ARBA00022692"/>
    </source>
</evidence>
<proteinExistence type="inferred from homology"/>
<feature type="transmembrane region" description="Helical" evidence="6">
    <location>
        <begin position="71"/>
        <end position="89"/>
    </location>
</feature>
<feature type="domain" description="EamA" evidence="7">
    <location>
        <begin position="150"/>
        <end position="284"/>
    </location>
</feature>
<reference evidence="8 9" key="1">
    <citation type="submission" date="2020-07" db="EMBL/GenBank/DDBJ databases">
        <title>Pusillimonas sp. nov., isolated from poultry manure in Taiwan.</title>
        <authorList>
            <person name="Lin S.-Y."/>
            <person name="Tang Y.-S."/>
            <person name="Young C.-C."/>
        </authorList>
    </citation>
    <scope>NUCLEOTIDE SEQUENCE [LARGE SCALE GENOMIC DNA]</scope>
    <source>
        <strain evidence="8 9">CC-YST705</strain>
    </source>
</reference>
<evidence type="ECO:0000256" key="4">
    <source>
        <dbReference type="ARBA" id="ARBA00022989"/>
    </source>
</evidence>